<accession>A0ABQ7QXQ7</accession>
<evidence type="ECO:0000313" key="6">
    <source>
        <dbReference type="Proteomes" id="UP000823941"/>
    </source>
</evidence>
<protein>
    <recommendedName>
        <fullName evidence="4">FLYWCH-type domain-containing protein</fullName>
    </recommendedName>
</protein>
<reference evidence="5 6" key="1">
    <citation type="submission" date="2021-06" db="EMBL/GenBank/DDBJ databases">
        <title>A haploid diamondback moth (Plutella xylostella L.) genome assembly resolves 31 chromosomes and identifies a diamide resistance mutation.</title>
        <authorList>
            <person name="Ward C.M."/>
            <person name="Perry K.D."/>
            <person name="Baker G."/>
            <person name="Powis K."/>
            <person name="Heckel D.G."/>
            <person name="Baxter S.W."/>
        </authorList>
    </citation>
    <scope>NUCLEOTIDE SEQUENCE [LARGE SCALE GENOMIC DNA]</scope>
    <source>
        <strain evidence="5 6">LV</strain>
        <tissue evidence="5">Single pupa</tissue>
    </source>
</reference>
<evidence type="ECO:0000256" key="2">
    <source>
        <dbReference type="ARBA" id="ARBA00022771"/>
    </source>
</evidence>
<organism evidence="5 6">
    <name type="scientific">Plutella xylostella</name>
    <name type="common">Diamondback moth</name>
    <name type="synonym">Plutella maculipennis</name>
    <dbReference type="NCBI Taxonomy" id="51655"/>
    <lineage>
        <taxon>Eukaryota</taxon>
        <taxon>Metazoa</taxon>
        <taxon>Ecdysozoa</taxon>
        <taxon>Arthropoda</taxon>
        <taxon>Hexapoda</taxon>
        <taxon>Insecta</taxon>
        <taxon>Pterygota</taxon>
        <taxon>Neoptera</taxon>
        <taxon>Endopterygota</taxon>
        <taxon>Lepidoptera</taxon>
        <taxon>Glossata</taxon>
        <taxon>Ditrysia</taxon>
        <taxon>Yponomeutoidea</taxon>
        <taxon>Plutellidae</taxon>
        <taxon>Plutella</taxon>
    </lineage>
</organism>
<sequence>MPSQKGCINVFRHGYRYNFRDISRKGCKVWRCVRKDVCKAKIVTSEENKIIKEDTHNCIPDEIENLNLKIKCKCIEKVTNEATPISQIYQDVLEELQIAEKGLGDKIIPLKSLTSTLHRHRQKAKKQIWIVAS</sequence>
<dbReference type="Proteomes" id="UP000823941">
    <property type="component" value="Chromosome 6"/>
</dbReference>
<keyword evidence="2" id="KW-0863">Zinc-finger</keyword>
<keyword evidence="1" id="KW-0479">Metal-binding</keyword>
<feature type="domain" description="FLYWCH-type" evidence="4">
    <location>
        <begin position="2"/>
        <end position="57"/>
    </location>
</feature>
<gene>
    <name evidence="5" type="ORF">JYU34_004338</name>
</gene>
<evidence type="ECO:0000256" key="1">
    <source>
        <dbReference type="ARBA" id="ARBA00022723"/>
    </source>
</evidence>
<comment type="caution">
    <text evidence="5">The sequence shown here is derived from an EMBL/GenBank/DDBJ whole genome shotgun (WGS) entry which is preliminary data.</text>
</comment>
<dbReference type="Gene3D" id="2.20.25.240">
    <property type="match status" value="1"/>
</dbReference>
<dbReference type="Pfam" id="PF04500">
    <property type="entry name" value="FLYWCH"/>
    <property type="match status" value="1"/>
</dbReference>
<proteinExistence type="predicted"/>
<dbReference type="InterPro" id="IPR007588">
    <property type="entry name" value="Znf_FLYWCH"/>
</dbReference>
<evidence type="ECO:0000313" key="5">
    <source>
        <dbReference type="EMBL" id="KAG7309829.1"/>
    </source>
</evidence>
<keyword evidence="3" id="KW-0862">Zinc</keyword>
<evidence type="ECO:0000256" key="3">
    <source>
        <dbReference type="ARBA" id="ARBA00022833"/>
    </source>
</evidence>
<keyword evidence="6" id="KW-1185">Reference proteome</keyword>
<dbReference type="EMBL" id="JAHIBW010000006">
    <property type="protein sequence ID" value="KAG7309829.1"/>
    <property type="molecule type" value="Genomic_DNA"/>
</dbReference>
<evidence type="ECO:0000259" key="4">
    <source>
        <dbReference type="Pfam" id="PF04500"/>
    </source>
</evidence>
<name>A0ABQ7QXQ7_PLUXY</name>